<dbReference type="EMBL" id="JAUEDK010000010">
    <property type="protein sequence ID" value="MDN0074828.1"/>
    <property type="molecule type" value="Genomic_DNA"/>
</dbReference>
<gene>
    <name evidence="1" type="ORF">QU481_07970</name>
</gene>
<dbReference type="PANTHER" id="PTHR13061:SF56">
    <property type="entry name" value="PROTEIN YRDA"/>
    <property type="match status" value="1"/>
</dbReference>
<organism evidence="1 2">
    <name type="scientific">Crenobacter oryzisoli</name>
    <dbReference type="NCBI Taxonomy" id="3056844"/>
    <lineage>
        <taxon>Bacteria</taxon>
        <taxon>Pseudomonadati</taxon>
        <taxon>Pseudomonadota</taxon>
        <taxon>Betaproteobacteria</taxon>
        <taxon>Neisseriales</taxon>
        <taxon>Neisseriaceae</taxon>
        <taxon>Crenobacter</taxon>
    </lineage>
</organism>
<dbReference type="RefSeq" id="WP_289829407.1">
    <property type="nucleotide sequence ID" value="NZ_JAUEDK010000010.1"/>
</dbReference>
<accession>A0ABT7XMB6</accession>
<dbReference type="InterPro" id="IPR001451">
    <property type="entry name" value="Hexapep"/>
</dbReference>
<dbReference type="PANTHER" id="PTHR13061">
    <property type="entry name" value="DYNACTIN SUBUNIT P25"/>
    <property type="match status" value="1"/>
</dbReference>
<dbReference type="Pfam" id="PF00132">
    <property type="entry name" value="Hexapep"/>
    <property type="match status" value="1"/>
</dbReference>
<dbReference type="InterPro" id="IPR011004">
    <property type="entry name" value="Trimer_LpxA-like_sf"/>
</dbReference>
<evidence type="ECO:0000313" key="1">
    <source>
        <dbReference type="EMBL" id="MDN0074828.1"/>
    </source>
</evidence>
<dbReference type="SUPFAM" id="SSF51161">
    <property type="entry name" value="Trimeric LpxA-like enzymes"/>
    <property type="match status" value="1"/>
</dbReference>
<dbReference type="InterPro" id="IPR047324">
    <property type="entry name" value="LbH_gamma_CA-like"/>
</dbReference>
<proteinExistence type="predicted"/>
<reference evidence="1" key="1">
    <citation type="submission" date="2023-06" db="EMBL/GenBank/DDBJ databases">
        <authorList>
            <person name="Zhang S."/>
        </authorList>
    </citation>
    <scope>NUCLEOTIDE SEQUENCE</scope>
    <source>
        <strain evidence="1">SG2303</strain>
    </source>
</reference>
<dbReference type="Gene3D" id="2.160.10.10">
    <property type="entry name" value="Hexapeptide repeat proteins"/>
    <property type="match status" value="1"/>
</dbReference>
<comment type="caution">
    <text evidence="1">The sequence shown here is derived from an EMBL/GenBank/DDBJ whole genome shotgun (WGS) entry which is preliminary data.</text>
</comment>
<dbReference type="InterPro" id="IPR050484">
    <property type="entry name" value="Transf_Hexapept/Carb_Anhydrase"/>
</dbReference>
<dbReference type="Proteomes" id="UP001168540">
    <property type="component" value="Unassembled WGS sequence"/>
</dbReference>
<keyword evidence="2" id="KW-1185">Reference proteome</keyword>
<evidence type="ECO:0000313" key="2">
    <source>
        <dbReference type="Proteomes" id="UP001168540"/>
    </source>
</evidence>
<protein>
    <submittedName>
        <fullName evidence="1">Gamma carbonic anhydrase family protein</fullName>
    </submittedName>
</protein>
<sequence>MNRNIRRYDGHTPEVPDTCFVDPSAVVIGEVKLAEHVSIWPCAVLRGDVNHIHIGEGSNVQDFAMLHVTHKRESDPAGAPLIIGRHVTIGHHVSLHGCTIGDEVLVGIGSTVLDRAVIESRVMIGAGSLVPPGKRLESGWLYMGSPVKPVRRLTESELANFEYSAQHYIRLAAKHKASLDEE</sequence>
<name>A0ABT7XMB6_9NEIS</name>
<dbReference type="CDD" id="cd04645">
    <property type="entry name" value="LbH_gamma_CA_like"/>
    <property type="match status" value="1"/>
</dbReference>